<gene>
    <name evidence="2" type="ORF">DIE28_01155</name>
</gene>
<dbReference type="Pfam" id="PF07883">
    <property type="entry name" value="Cupin_2"/>
    <property type="match status" value="1"/>
</dbReference>
<feature type="domain" description="Cupin type-2" evidence="1">
    <location>
        <begin position="50"/>
        <end position="108"/>
    </location>
</feature>
<dbReference type="Proteomes" id="UP000256679">
    <property type="component" value="Unassembled WGS sequence"/>
</dbReference>
<comment type="caution">
    <text evidence="2">The sequence shown here is derived from an EMBL/GenBank/DDBJ whole genome shotgun (WGS) entry which is preliminary data.</text>
</comment>
<dbReference type="InterPro" id="IPR014710">
    <property type="entry name" value="RmlC-like_jellyroll"/>
</dbReference>
<accession>A0A3D8PHP9</accession>
<dbReference type="PANTHER" id="PTHR43698">
    <property type="entry name" value="RIBD C-TERMINAL DOMAIN CONTAINING PROTEIN"/>
    <property type="match status" value="1"/>
</dbReference>
<dbReference type="AlphaFoldDB" id="A0A3D8PHP9"/>
<evidence type="ECO:0000313" key="3">
    <source>
        <dbReference type="Proteomes" id="UP000256679"/>
    </source>
</evidence>
<name>A0A3D8PHP9_9RHOB</name>
<sequence>MIAAGDDMKLIRTRDIRTPLEKSSAFTGRAFSQNFHNADTAEGNIYVNNVLLEPGARTWWHRHEFGQVIQVSAGIGLVGNEAGESVLLQPGDLLIVPPNEWHWHGAAPEQFVMHLTVNPGNRESTIYRGDAVSDHEYQAAAAKWLGHD</sequence>
<dbReference type="PANTHER" id="PTHR43698:SF1">
    <property type="entry name" value="BLL4564 PROTEIN"/>
    <property type="match status" value="1"/>
</dbReference>
<reference evidence="2 3" key="1">
    <citation type="submission" date="2018-05" db="EMBL/GenBank/DDBJ databases">
        <title>Whole genome sequencing of Paracoccus thiocyanatus SST.</title>
        <authorList>
            <person name="Ghosh W."/>
            <person name="Rameez M.J."/>
            <person name="Roy C."/>
        </authorList>
    </citation>
    <scope>NUCLEOTIDE SEQUENCE [LARGE SCALE GENOMIC DNA]</scope>
    <source>
        <strain evidence="2 3">SST</strain>
    </source>
</reference>
<proteinExistence type="predicted"/>
<protein>
    <submittedName>
        <fullName evidence="2">Cupin domain-containing protein</fullName>
    </submittedName>
</protein>
<keyword evidence="3" id="KW-1185">Reference proteome</keyword>
<dbReference type="SUPFAM" id="SSF51182">
    <property type="entry name" value="RmlC-like cupins"/>
    <property type="match status" value="1"/>
</dbReference>
<dbReference type="EMBL" id="QFCQ01000003">
    <property type="protein sequence ID" value="RDW14771.1"/>
    <property type="molecule type" value="Genomic_DNA"/>
</dbReference>
<dbReference type="InterPro" id="IPR013096">
    <property type="entry name" value="Cupin_2"/>
</dbReference>
<dbReference type="Gene3D" id="2.60.120.10">
    <property type="entry name" value="Jelly Rolls"/>
    <property type="match status" value="1"/>
</dbReference>
<organism evidence="2 3">
    <name type="scientific">Paracoccus thiocyanatus</name>
    <dbReference type="NCBI Taxonomy" id="34006"/>
    <lineage>
        <taxon>Bacteria</taxon>
        <taxon>Pseudomonadati</taxon>
        <taxon>Pseudomonadota</taxon>
        <taxon>Alphaproteobacteria</taxon>
        <taxon>Rhodobacterales</taxon>
        <taxon>Paracoccaceae</taxon>
        <taxon>Paracoccus</taxon>
    </lineage>
</organism>
<evidence type="ECO:0000259" key="1">
    <source>
        <dbReference type="Pfam" id="PF07883"/>
    </source>
</evidence>
<dbReference type="InterPro" id="IPR011051">
    <property type="entry name" value="RmlC_Cupin_sf"/>
</dbReference>
<evidence type="ECO:0000313" key="2">
    <source>
        <dbReference type="EMBL" id="RDW14771.1"/>
    </source>
</evidence>